<dbReference type="AlphaFoldDB" id="A0A4Q4T3V5"/>
<protein>
    <submittedName>
        <fullName evidence="3">Uncharacterized protein</fullName>
    </submittedName>
</protein>
<sequence length="147" mass="16173">MVAIVQPRHSDAYTMGPPLDGGAGPGVLAGNHPDVPATAVEIGIIIGVVLLITITIVSMFLWRARRQKRAAVNQATAAPQMHRSSEDNVQPAPLPKDGRDAERFSTIDSDKFTVEQPPRSTPIMNWKSWGKHAHRDGMDEHEMKHRI</sequence>
<evidence type="ECO:0000313" key="3">
    <source>
        <dbReference type="EMBL" id="RYO99101.1"/>
    </source>
</evidence>
<keyword evidence="2" id="KW-1133">Transmembrane helix</keyword>
<evidence type="ECO:0000256" key="2">
    <source>
        <dbReference type="SAM" id="Phobius"/>
    </source>
</evidence>
<keyword evidence="2" id="KW-0472">Membrane</keyword>
<keyword evidence="2" id="KW-0812">Transmembrane</keyword>
<evidence type="ECO:0000313" key="4">
    <source>
        <dbReference type="Proteomes" id="UP000293360"/>
    </source>
</evidence>
<feature type="transmembrane region" description="Helical" evidence="2">
    <location>
        <begin position="42"/>
        <end position="62"/>
    </location>
</feature>
<comment type="caution">
    <text evidence="3">The sequence shown here is derived from an EMBL/GenBank/DDBJ whole genome shotgun (WGS) entry which is preliminary data.</text>
</comment>
<dbReference type="OrthoDB" id="4765841at2759"/>
<feature type="region of interest" description="Disordered" evidence="1">
    <location>
        <begin position="71"/>
        <end position="126"/>
    </location>
</feature>
<evidence type="ECO:0000256" key="1">
    <source>
        <dbReference type="SAM" id="MobiDB-lite"/>
    </source>
</evidence>
<accession>A0A4Q4T3V5</accession>
<dbReference type="Proteomes" id="UP000293360">
    <property type="component" value="Unassembled WGS sequence"/>
</dbReference>
<organism evidence="3 4">
    <name type="scientific">Monosporascus ibericus</name>
    <dbReference type="NCBI Taxonomy" id="155417"/>
    <lineage>
        <taxon>Eukaryota</taxon>
        <taxon>Fungi</taxon>
        <taxon>Dikarya</taxon>
        <taxon>Ascomycota</taxon>
        <taxon>Pezizomycotina</taxon>
        <taxon>Sordariomycetes</taxon>
        <taxon>Xylariomycetidae</taxon>
        <taxon>Xylariales</taxon>
        <taxon>Xylariales incertae sedis</taxon>
        <taxon>Monosporascus</taxon>
    </lineage>
</organism>
<reference evidence="3 4" key="1">
    <citation type="submission" date="2018-06" db="EMBL/GenBank/DDBJ databases">
        <title>Complete Genomes of Monosporascus.</title>
        <authorList>
            <person name="Robinson A.J."/>
            <person name="Natvig D.O."/>
        </authorList>
    </citation>
    <scope>NUCLEOTIDE SEQUENCE [LARGE SCALE GENOMIC DNA]</scope>
    <source>
        <strain evidence="3 4">CBS 110550</strain>
    </source>
</reference>
<keyword evidence="4" id="KW-1185">Reference proteome</keyword>
<gene>
    <name evidence="3" type="ORF">DL764_006903</name>
</gene>
<name>A0A4Q4T3V5_9PEZI</name>
<proteinExistence type="predicted"/>
<dbReference type="EMBL" id="QJNU01000435">
    <property type="protein sequence ID" value="RYO99101.1"/>
    <property type="molecule type" value="Genomic_DNA"/>
</dbReference>
<feature type="compositionally biased region" description="Basic and acidic residues" evidence="1">
    <location>
        <begin position="96"/>
        <end position="113"/>
    </location>
</feature>